<sequence length="461" mass="52064">MLRTLRLENLCPTVRLDQWPDLPEKKEHRLEERDVRSVRLYKAVVVGDLIELCRLLRKSYVDVDVFYSLSEELEWQARASGGLYWCYSIGSCDISWSFSLFSTGLWSLEYKRELTSPLCIAAAQGYSDCLQYLLEHGAHPNLVAGGRTALHEACINSTTECAELLLAHGANANQLTEDGLSPLHLCKNAQSLRCAKLLVRHGAKINTLSEEDETPLQVAARQGLYQHVQLYLRYGAQVNHQNCSGETALCASCGEACYDTDDEQESYLQVCRLLLKYRANVNKADIERRTPLHKAARNVQHCLVELLLEHGAEINALDYNGCSPLSNVLQVAEMKKTYQPHTVVQMLLNHGSIKVWPAVLLKVLASCASAPKTVEIMFNSYDMVPVTYKWIEAFPEEAYQMHQTFYASLSALDNKPRSLQHLCRSVVRKHCGEDCHTLLPQLPIPNLLKNYLLLEPEGILY</sequence>
<keyword evidence="4" id="KW-1185">Reference proteome</keyword>
<dbReference type="PROSITE" id="PS50088">
    <property type="entry name" value="ANK_REPEAT"/>
    <property type="match status" value="5"/>
</dbReference>
<dbReference type="SMART" id="SM00248">
    <property type="entry name" value="ANK"/>
    <property type="match status" value="6"/>
</dbReference>
<dbReference type="PANTHER" id="PTHR24198:SF173">
    <property type="entry name" value="ANKYRIN REPEAT AND SOCS BOX PROTEIN 10-RELATED"/>
    <property type="match status" value="1"/>
</dbReference>
<feature type="repeat" description="ANK" evidence="2">
    <location>
        <begin position="113"/>
        <end position="145"/>
    </location>
</feature>
<dbReference type="CTD" id="401036"/>
<dbReference type="SMART" id="SM00253">
    <property type="entry name" value="SOCS"/>
    <property type="match status" value="1"/>
</dbReference>
<dbReference type="Proteomes" id="UP000515152">
    <property type="component" value="Chromosome 2"/>
</dbReference>
<dbReference type="RefSeq" id="XP_042565289.1">
    <property type="nucleotide sequence ID" value="XM_042709355.1"/>
</dbReference>
<dbReference type="CDD" id="cd03723">
    <property type="entry name" value="SOCS_ASB4_ASB18"/>
    <property type="match status" value="1"/>
</dbReference>
<dbReference type="FunFam" id="1.10.750.20:FF:000001">
    <property type="entry name" value="Ankyrin repeat and SOCS box containing 1"/>
    <property type="match status" value="1"/>
</dbReference>
<dbReference type="PANTHER" id="PTHR24198">
    <property type="entry name" value="ANKYRIN REPEAT AND PROTEIN KINASE DOMAIN-CONTAINING PROTEIN"/>
    <property type="match status" value="1"/>
</dbReference>
<dbReference type="KEGG" id="char:105905880"/>
<evidence type="ECO:0000256" key="1">
    <source>
        <dbReference type="ARBA" id="ARBA00004906"/>
    </source>
</evidence>
<gene>
    <name evidence="5" type="primary">asb18</name>
</gene>
<dbReference type="Pfam" id="PF12796">
    <property type="entry name" value="Ank_2"/>
    <property type="match status" value="2"/>
</dbReference>
<feature type="domain" description="SOCS box" evidence="3">
    <location>
        <begin position="414"/>
        <end position="452"/>
    </location>
</feature>
<keyword evidence="2" id="KW-0040">ANK repeat</keyword>
<comment type="pathway">
    <text evidence="1">Protein modification; protein ubiquitination.</text>
</comment>
<evidence type="ECO:0000313" key="4">
    <source>
        <dbReference type="Proteomes" id="UP000515152"/>
    </source>
</evidence>
<dbReference type="SMART" id="SM00969">
    <property type="entry name" value="SOCS_box"/>
    <property type="match status" value="1"/>
</dbReference>
<dbReference type="AlphaFoldDB" id="A0A8M1KUJ7"/>
<evidence type="ECO:0000259" key="3">
    <source>
        <dbReference type="PROSITE" id="PS50225"/>
    </source>
</evidence>
<feature type="repeat" description="ANK" evidence="2">
    <location>
        <begin position="178"/>
        <end position="210"/>
    </location>
</feature>
<proteinExistence type="predicted"/>
<evidence type="ECO:0000256" key="2">
    <source>
        <dbReference type="PROSITE-ProRule" id="PRU00023"/>
    </source>
</evidence>
<feature type="repeat" description="ANK" evidence="2">
    <location>
        <begin position="211"/>
        <end position="243"/>
    </location>
</feature>
<name>A0A8M1KUJ7_CLUHA</name>
<dbReference type="InterPro" id="IPR001496">
    <property type="entry name" value="SOCS_box"/>
</dbReference>
<dbReference type="Pfam" id="PF00023">
    <property type="entry name" value="Ank"/>
    <property type="match status" value="1"/>
</dbReference>
<protein>
    <submittedName>
        <fullName evidence="5">Ankyrin repeat and SOCS box protein 18</fullName>
    </submittedName>
</protein>
<dbReference type="PROSITE" id="PS50225">
    <property type="entry name" value="SOCS"/>
    <property type="match status" value="1"/>
</dbReference>
<dbReference type="GO" id="GO:0016567">
    <property type="term" value="P:protein ubiquitination"/>
    <property type="evidence" value="ECO:0007669"/>
    <property type="project" value="UniProtKB-UniPathway"/>
</dbReference>
<feature type="repeat" description="ANK" evidence="2">
    <location>
        <begin position="287"/>
        <end position="319"/>
    </location>
</feature>
<dbReference type="PROSITE" id="PS50297">
    <property type="entry name" value="ANK_REP_REGION"/>
    <property type="match status" value="5"/>
</dbReference>
<feature type="repeat" description="ANK" evidence="2">
    <location>
        <begin position="145"/>
        <end position="177"/>
    </location>
</feature>
<organism evidence="4 5">
    <name type="scientific">Clupea harengus</name>
    <name type="common">Atlantic herring</name>
    <dbReference type="NCBI Taxonomy" id="7950"/>
    <lineage>
        <taxon>Eukaryota</taxon>
        <taxon>Metazoa</taxon>
        <taxon>Chordata</taxon>
        <taxon>Craniata</taxon>
        <taxon>Vertebrata</taxon>
        <taxon>Euteleostomi</taxon>
        <taxon>Actinopterygii</taxon>
        <taxon>Neopterygii</taxon>
        <taxon>Teleostei</taxon>
        <taxon>Clupei</taxon>
        <taxon>Clupeiformes</taxon>
        <taxon>Clupeoidei</taxon>
        <taxon>Clupeidae</taxon>
        <taxon>Clupea</taxon>
    </lineage>
</organism>
<dbReference type="GeneID" id="105905880"/>
<dbReference type="InterPro" id="IPR002110">
    <property type="entry name" value="Ankyrin_rpt"/>
</dbReference>
<reference evidence="5" key="1">
    <citation type="submission" date="2025-08" db="UniProtKB">
        <authorList>
            <consortium name="RefSeq"/>
        </authorList>
    </citation>
    <scope>IDENTIFICATION</scope>
</reference>
<dbReference type="GO" id="GO:0005737">
    <property type="term" value="C:cytoplasm"/>
    <property type="evidence" value="ECO:0007669"/>
    <property type="project" value="TreeGrafter"/>
</dbReference>
<evidence type="ECO:0000313" key="5">
    <source>
        <dbReference type="RefSeq" id="XP_042565289.1"/>
    </source>
</evidence>
<accession>A0A8M1KUJ7</accession>
<dbReference type="UniPathway" id="UPA00143"/>
<dbReference type="Pfam" id="PF07525">
    <property type="entry name" value="SOCS_box"/>
    <property type="match status" value="1"/>
</dbReference>
<dbReference type="OrthoDB" id="366390at2759"/>